<evidence type="ECO:0000256" key="6">
    <source>
        <dbReference type="PIRNR" id="PIRNR000139"/>
    </source>
</evidence>
<dbReference type="PROSITE" id="PS51379">
    <property type="entry name" value="4FE4S_FER_2"/>
    <property type="match status" value="2"/>
</dbReference>
<dbReference type="OrthoDB" id="9765258at2"/>
<comment type="cofactor">
    <cofactor evidence="6">
        <name>[4Fe-4S] cluster</name>
        <dbReference type="ChEBI" id="CHEBI:49883"/>
    </cofactor>
    <text evidence="6">Binds 2 [4Fe-4S] clusters.</text>
</comment>
<dbReference type="InterPro" id="IPR017900">
    <property type="entry name" value="4Fe4S_Fe_S_CS"/>
</dbReference>
<dbReference type="AlphaFoldDB" id="A0A4R5LNJ4"/>
<evidence type="ECO:0000313" key="9">
    <source>
        <dbReference type="Proteomes" id="UP000295554"/>
    </source>
</evidence>
<gene>
    <name evidence="8" type="primary">glcF</name>
    <name evidence="8" type="ORF">E2F43_16290</name>
</gene>
<comment type="catalytic activity">
    <reaction evidence="6">
        <text>glycolate + A = glyoxylate + AH2</text>
        <dbReference type="Rhea" id="RHEA:21264"/>
        <dbReference type="ChEBI" id="CHEBI:13193"/>
        <dbReference type="ChEBI" id="CHEBI:17499"/>
        <dbReference type="ChEBI" id="CHEBI:29805"/>
        <dbReference type="ChEBI" id="CHEBI:36655"/>
        <dbReference type="EC" id="1.1.99.14"/>
    </reaction>
</comment>
<dbReference type="InterPro" id="IPR004017">
    <property type="entry name" value="Cys_rich_dom"/>
</dbReference>
<comment type="catalytic activity">
    <reaction evidence="6">
        <text>(R)-lactate + A = pyruvate + AH2</text>
        <dbReference type="Rhea" id="RHEA:15089"/>
        <dbReference type="ChEBI" id="CHEBI:13193"/>
        <dbReference type="ChEBI" id="CHEBI:15361"/>
        <dbReference type="ChEBI" id="CHEBI:16004"/>
        <dbReference type="ChEBI" id="CHEBI:17499"/>
    </reaction>
</comment>
<evidence type="ECO:0000313" key="8">
    <source>
        <dbReference type="EMBL" id="TDG11923.1"/>
    </source>
</evidence>
<accession>A0A4R5LNJ4</accession>
<keyword evidence="5 6" id="KW-0411">Iron-sulfur</keyword>
<comment type="caution">
    <text evidence="8">The sequence shown here is derived from an EMBL/GenBank/DDBJ whole genome shotgun (WGS) entry which is preliminary data.</text>
</comment>
<sequence length="408" mass="44139">MHVEAHPRYRNDPQAERASELISACVHCGFCLATCPTYLDEADERDSPRGRIYLIKQLLEAGEAGSATRTHLDRCLTCRSCETTCPSGMQYGKLLDIGRGMLEEQVPRPPLERGFRALLRHILSRPALFSGLLKPAQLVAPLLPQALARKIPPRQQPGSRPDTVHARRMLLLEGCVQAAATPATNAALARILDRLGISLEAAPGAGCCGAVNYHLGAHSDGLDNMRRNIDAWWPAVEAGAEAIVSSATGCGSLLVDYGELLAHDPDYADRARRISALCRDAAEILAEEDLRSLKPAPGPGPVAVHTPCSQQHALKQPQLVKQILAAAGFQLSQTQDDHLCCGSAGTYSILQKQRSNRLRERKLLALEAGKPQLIVTANVGCQLHLGEQSQAPVRHWLELLDPAADHGN</sequence>
<keyword evidence="9" id="KW-1185">Reference proteome</keyword>
<dbReference type="GO" id="GO:0046872">
    <property type="term" value="F:metal ion binding"/>
    <property type="evidence" value="ECO:0007669"/>
    <property type="project" value="UniProtKB-UniRule"/>
</dbReference>
<dbReference type="InterPro" id="IPR017896">
    <property type="entry name" value="4Fe4S_Fe-S-bd"/>
</dbReference>
<protein>
    <recommendedName>
        <fullName evidence="6">Glycolate oxidase iron-sulfur subunit</fullName>
        <ecNumber evidence="6">1.1.99.14</ecNumber>
    </recommendedName>
</protein>
<dbReference type="PANTHER" id="PTHR32479:SF17">
    <property type="entry name" value="GLYCOLATE OXIDASE IRON-SULFUR SUBUNIT"/>
    <property type="match status" value="1"/>
</dbReference>
<comment type="function">
    <text evidence="6">Component of a complex that catalyzes the oxidation of glycolate to glyoxylate.</text>
</comment>
<dbReference type="PROSITE" id="PS00198">
    <property type="entry name" value="4FE4S_FER_1"/>
    <property type="match status" value="1"/>
</dbReference>
<dbReference type="Proteomes" id="UP000295554">
    <property type="component" value="Unassembled WGS sequence"/>
</dbReference>
<dbReference type="InterPro" id="IPR012257">
    <property type="entry name" value="Glc_ox_4Fe-4S"/>
</dbReference>
<dbReference type="NCBIfam" id="NF008434">
    <property type="entry name" value="PRK11274.1"/>
    <property type="match status" value="1"/>
</dbReference>
<evidence type="ECO:0000259" key="7">
    <source>
        <dbReference type="PROSITE" id="PS51379"/>
    </source>
</evidence>
<dbReference type="GO" id="GO:0019154">
    <property type="term" value="F:glycolate dehydrogenase activity"/>
    <property type="evidence" value="ECO:0007669"/>
    <property type="project" value="UniProtKB-EC"/>
</dbReference>
<dbReference type="Pfam" id="PF13183">
    <property type="entry name" value="Fer4_8"/>
    <property type="match status" value="1"/>
</dbReference>
<feature type="domain" description="4Fe-4S ferredoxin-type" evidence="7">
    <location>
        <begin position="16"/>
        <end position="45"/>
    </location>
</feature>
<dbReference type="SUPFAM" id="SSF54862">
    <property type="entry name" value="4Fe-4S ferredoxins"/>
    <property type="match status" value="1"/>
</dbReference>
<dbReference type="InterPro" id="IPR009051">
    <property type="entry name" value="Helical_ferredxn"/>
</dbReference>
<feature type="domain" description="4Fe-4S ferredoxin-type" evidence="7">
    <location>
        <begin position="66"/>
        <end position="88"/>
    </location>
</feature>
<evidence type="ECO:0000256" key="4">
    <source>
        <dbReference type="ARBA" id="ARBA00023004"/>
    </source>
</evidence>
<reference evidence="8 9" key="1">
    <citation type="submission" date="2019-03" db="EMBL/GenBank/DDBJ databases">
        <title>Seongchinamella monodicae gen. nov., sp. nov., a novel member of the Gammaproteobacteria isolated from a tidal mudflat of beach.</title>
        <authorList>
            <person name="Yang H.G."/>
            <person name="Kang J.W."/>
            <person name="Lee S.D."/>
        </authorList>
    </citation>
    <scope>NUCLEOTIDE SEQUENCE [LARGE SCALE GENOMIC DNA]</scope>
    <source>
        <strain evidence="8 9">GH4-78</strain>
    </source>
</reference>
<keyword evidence="6" id="KW-0813">Transport</keyword>
<dbReference type="EC" id="1.1.99.14" evidence="6"/>
<proteinExistence type="predicted"/>
<dbReference type="RefSeq" id="WP_133214636.1">
    <property type="nucleotide sequence ID" value="NZ_SMSE01000004.1"/>
</dbReference>
<organism evidence="8 9">
    <name type="scientific">Seongchinamella unica</name>
    <dbReference type="NCBI Taxonomy" id="2547392"/>
    <lineage>
        <taxon>Bacteria</taxon>
        <taxon>Pseudomonadati</taxon>
        <taxon>Pseudomonadota</taxon>
        <taxon>Gammaproteobacteria</taxon>
        <taxon>Cellvibrionales</taxon>
        <taxon>Halieaceae</taxon>
        <taxon>Seongchinamella</taxon>
    </lineage>
</organism>
<evidence type="ECO:0000256" key="5">
    <source>
        <dbReference type="ARBA" id="ARBA00023014"/>
    </source>
</evidence>
<dbReference type="PIRSF" id="PIRSF000139">
    <property type="entry name" value="Glc_ox_4Fe-4S"/>
    <property type="match status" value="1"/>
</dbReference>
<keyword evidence="4 6" id="KW-0408">Iron</keyword>
<evidence type="ECO:0000256" key="3">
    <source>
        <dbReference type="ARBA" id="ARBA00022737"/>
    </source>
</evidence>
<keyword evidence="3" id="KW-0677">Repeat</keyword>
<keyword evidence="1 6" id="KW-0004">4Fe-4S</keyword>
<keyword evidence="2 6" id="KW-0479">Metal-binding</keyword>
<dbReference type="Gene3D" id="1.10.1060.10">
    <property type="entry name" value="Alpha-helical ferredoxin"/>
    <property type="match status" value="1"/>
</dbReference>
<dbReference type="GO" id="GO:0047809">
    <property type="term" value="F:D-lactate dehydrogenase activity"/>
    <property type="evidence" value="ECO:0007669"/>
    <property type="project" value="RHEA"/>
</dbReference>
<keyword evidence="6" id="KW-0249">Electron transport</keyword>
<evidence type="ECO:0000256" key="2">
    <source>
        <dbReference type="ARBA" id="ARBA00022723"/>
    </source>
</evidence>
<dbReference type="GO" id="GO:0051539">
    <property type="term" value="F:4 iron, 4 sulfur cluster binding"/>
    <property type="evidence" value="ECO:0007669"/>
    <property type="project" value="UniProtKB-UniRule"/>
</dbReference>
<name>A0A4R5LNJ4_9GAMM</name>
<keyword evidence="8" id="KW-0560">Oxidoreductase</keyword>
<dbReference type="EMBL" id="SMSE01000004">
    <property type="protein sequence ID" value="TDG11923.1"/>
    <property type="molecule type" value="Genomic_DNA"/>
</dbReference>
<evidence type="ECO:0000256" key="1">
    <source>
        <dbReference type="ARBA" id="ARBA00022485"/>
    </source>
</evidence>
<dbReference type="PANTHER" id="PTHR32479">
    <property type="entry name" value="GLYCOLATE OXIDASE IRON-SULFUR SUBUNIT"/>
    <property type="match status" value="1"/>
</dbReference>
<dbReference type="Pfam" id="PF02754">
    <property type="entry name" value="CCG"/>
    <property type="match status" value="2"/>
</dbReference>